<feature type="coiled-coil region" evidence="1">
    <location>
        <begin position="483"/>
        <end position="525"/>
    </location>
</feature>
<feature type="transmembrane region" description="Helical" evidence="2">
    <location>
        <begin position="427"/>
        <end position="448"/>
    </location>
</feature>
<dbReference type="WBParaSite" id="MBELARI_LOCUS14338">
    <property type="protein sequence ID" value="MBELARI_LOCUS14338"/>
    <property type="gene ID" value="MBELARI_LOCUS14338"/>
</dbReference>
<name>A0AAF3EJZ0_9BILA</name>
<organism evidence="3 4">
    <name type="scientific">Mesorhabditis belari</name>
    <dbReference type="NCBI Taxonomy" id="2138241"/>
    <lineage>
        <taxon>Eukaryota</taxon>
        <taxon>Metazoa</taxon>
        <taxon>Ecdysozoa</taxon>
        <taxon>Nematoda</taxon>
        <taxon>Chromadorea</taxon>
        <taxon>Rhabditida</taxon>
        <taxon>Rhabditina</taxon>
        <taxon>Rhabditomorpha</taxon>
        <taxon>Rhabditoidea</taxon>
        <taxon>Rhabditidae</taxon>
        <taxon>Mesorhabditinae</taxon>
        <taxon>Mesorhabditis</taxon>
    </lineage>
</organism>
<evidence type="ECO:0000313" key="3">
    <source>
        <dbReference type="Proteomes" id="UP000887575"/>
    </source>
</evidence>
<dbReference type="Proteomes" id="UP000887575">
    <property type="component" value="Unassembled WGS sequence"/>
</dbReference>
<reference evidence="4" key="1">
    <citation type="submission" date="2024-02" db="UniProtKB">
        <authorList>
            <consortium name="WormBaseParasite"/>
        </authorList>
    </citation>
    <scope>IDENTIFICATION</scope>
</reference>
<accession>A0AAF3EJZ0</accession>
<feature type="transmembrane region" description="Helical" evidence="2">
    <location>
        <begin position="294"/>
        <end position="319"/>
    </location>
</feature>
<keyword evidence="2" id="KW-0812">Transmembrane</keyword>
<sequence length="897" mass="103767">MAIATSYMAAYTSCWLENAVLVGLVDFVNETMVTEMAKIADASGNPGSLYYINMRGNKAQKSFKESDLYDYSLFKPLMDDPPEPIIQQYNMLDTEQSGIVTICKRMAYCQPPRCPLQEFNLFVDPAMIEYPTEAMTLAPPPPVDRGEDEVMNYTKWHDSCDENASKDYCNLGKCVDGEKGARCDCMRLWIGGEFCEYNFTKRALLPTGDECIQSVSQNFVVSVTAIWSGFQLVFDHPPIFAVNLVACRLSHWFLALCSQFVAWNWLVQSWNAYMVVSGRSINQYNEDIDGKRRWWLGPFTLSLFPFYVFLWFNSFVALYGYNQMGSLWTCSARFTADTYLIWGPELAMQVALFGFAWGFNMAAQFRRAQTPHGWICTLKWFEVNRPLEIEKALRVHRNQVFMWLGPPLQLAYWIAANMASNRNTCTLTWTAAALGSVYGAVIFVQGLITHSPTYKYVVKYVMIYAPKWMSPRFDPTTLRNRFERLAKNNKARLHKELMQEKEKKEKEKKKEIEEIIRKNEKMKKKFGELPAQLVYHVPTNGPDTAISPWKFHPSIKQYISEYKRRVLIKQMCLEYWIQRAISRLSKKQSMTRLVNNCKANKLFEGKSQRDQTWALLAIVQKQLIDLDHFEIPDDSIPDKLLLTNATAHPADQFESMILNITKWISSDAWKKANARYQKYHDGVAPLIAVMKWLKYIPPNTPDHASHISVEKDASGERGWRQFERPPEIVLESQLPEQFEFLEEELVMRNERYDKIYTDDPMFAQWIGTPYEEAAREIMKPVEAFILDEQGQPGMTINPREKPIENWFLNDARPGFIGPRERSPVELGPLTDHIRATCYFQTCLDAGWRPIARTHLNQRERLLMGPHPLDGYVLGNRVDAFEDDPIELQSGNPYNGPY</sequence>
<dbReference type="AlphaFoldDB" id="A0AAF3EJZ0"/>
<evidence type="ECO:0000256" key="2">
    <source>
        <dbReference type="SAM" id="Phobius"/>
    </source>
</evidence>
<protein>
    <submittedName>
        <fullName evidence="4">Uncharacterized protein</fullName>
    </submittedName>
</protein>
<keyword evidence="2" id="KW-0472">Membrane</keyword>
<evidence type="ECO:0000313" key="4">
    <source>
        <dbReference type="WBParaSite" id="MBELARI_LOCUS14338"/>
    </source>
</evidence>
<proteinExistence type="predicted"/>
<evidence type="ECO:0000256" key="1">
    <source>
        <dbReference type="SAM" id="Coils"/>
    </source>
</evidence>
<keyword evidence="3" id="KW-1185">Reference proteome</keyword>
<keyword evidence="1" id="KW-0175">Coiled coil</keyword>
<keyword evidence="2" id="KW-1133">Transmembrane helix</keyword>
<feature type="transmembrane region" description="Helical" evidence="2">
    <location>
        <begin position="339"/>
        <end position="359"/>
    </location>
</feature>